<gene>
    <name evidence="5" type="ORF">ACFSQZ_09935</name>
</gene>
<dbReference type="InterPro" id="IPR017850">
    <property type="entry name" value="Alkaline_phosphatase_core_sf"/>
</dbReference>
<feature type="domain" description="Sulfatase N-terminal" evidence="4">
    <location>
        <begin position="22"/>
        <end position="352"/>
    </location>
</feature>
<feature type="signal peptide" evidence="3">
    <location>
        <begin position="1"/>
        <end position="18"/>
    </location>
</feature>
<evidence type="ECO:0000259" key="4">
    <source>
        <dbReference type="Pfam" id="PF00884"/>
    </source>
</evidence>
<dbReference type="InterPro" id="IPR000917">
    <property type="entry name" value="Sulfatase_N"/>
</dbReference>
<keyword evidence="6" id="KW-1185">Reference proteome</keyword>
<keyword evidence="2" id="KW-0378">Hydrolase</keyword>
<accession>A0ABW5E2K0</accession>
<dbReference type="Gene3D" id="3.30.1120.10">
    <property type="match status" value="1"/>
</dbReference>
<dbReference type="EMBL" id="JBHUJC010000027">
    <property type="protein sequence ID" value="MFD2276788.1"/>
    <property type="molecule type" value="Genomic_DNA"/>
</dbReference>
<dbReference type="PANTHER" id="PTHR42693">
    <property type="entry name" value="ARYLSULFATASE FAMILY MEMBER"/>
    <property type="match status" value="1"/>
</dbReference>
<reference evidence="6" key="1">
    <citation type="journal article" date="2019" name="Int. J. Syst. Evol. Microbiol.">
        <title>The Global Catalogue of Microorganisms (GCM) 10K type strain sequencing project: providing services to taxonomists for standard genome sequencing and annotation.</title>
        <authorList>
            <consortium name="The Broad Institute Genomics Platform"/>
            <consortium name="The Broad Institute Genome Sequencing Center for Infectious Disease"/>
            <person name="Wu L."/>
            <person name="Ma J."/>
        </authorList>
    </citation>
    <scope>NUCLEOTIDE SEQUENCE [LARGE SCALE GENOMIC DNA]</scope>
    <source>
        <strain evidence="6">JCM 16545</strain>
    </source>
</reference>
<keyword evidence="3" id="KW-0732">Signal</keyword>
<sequence length="455" mass="50943">MIKKHLIFALSLCLPAFAAEKPNIIYIIADDLGYADISCYGQKRIDTPNIDKLAAEGIRFTTHYSGSTVCAPSRCSLMTGKDQGHATIRGNGEYELTEKDYTIAHALKKAGYRNGMVGKSCVTGNTQNTQTPFTAGFDYFYGVLSHKDAHRQYPFFVYENHEKITLEGNKGQEGGNQYSTDIYTKKAIDFIEREKKNPFFLLLSFSVPHADIIVPEDTLAPLLKKFPNGKKVKARAKGYSGSPNIQASYAGMIQRMDQNIGKLVAKLDKLGLSENTIISFTSDNGPSVEGGYHANMFDSNGIYRGTKRDMYEGGIRVPYVVKWPAKIKAGSTSDHLCAFWDVLPTLSEIVGVEAPNDIQGISFLPTLTGEGEQKQHKSLYWEFHERGGRIALRQGDWKIVKYDAKSNKGRWELYNLKDDPSETNNLAKQHPEMLDKMAKLAKQSRTKNSVEKWNF</sequence>
<feature type="chain" id="PRO_5046008533" evidence="3">
    <location>
        <begin position="19"/>
        <end position="455"/>
    </location>
</feature>
<dbReference type="PANTHER" id="PTHR42693:SF53">
    <property type="entry name" value="ENDO-4-O-SULFATASE"/>
    <property type="match status" value="1"/>
</dbReference>
<comment type="caution">
    <text evidence="5">The sequence shown here is derived from an EMBL/GenBank/DDBJ whole genome shotgun (WGS) entry which is preliminary data.</text>
</comment>
<dbReference type="SUPFAM" id="SSF53649">
    <property type="entry name" value="Alkaline phosphatase-like"/>
    <property type="match status" value="1"/>
</dbReference>
<evidence type="ECO:0000256" key="1">
    <source>
        <dbReference type="ARBA" id="ARBA00008779"/>
    </source>
</evidence>
<protein>
    <submittedName>
        <fullName evidence="5">Arylsulfatase</fullName>
    </submittedName>
</protein>
<evidence type="ECO:0000256" key="2">
    <source>
        <dbReference type="ARBA" id="ARBA00022801"/>
    </source>
</evidence>
<evidence type="ECO:0000313" key="6">
    <source>
        <dbReference type="Proteomes" id="UP001597297"/>
    </source>
</evidence>
<dbReference type="InterPro" id="IPR050738">
    <property type="entry name" value="Sulfatase"/>
</dbReference>
<dbReference type="Pfam" id="PF00884">
    <property type="entry name" value="Sulfatase"/>
    <property type="match status" value="1"/>
</dbReference>
<dbReference type="CDD" id="cd16145">
    <property type="entry name" value="ARS_like"/>
    <property type="match status" value="1"/>
</dbReference>
<dbReference type="RefSeq" id="WP_377095712.1">
    <property type="nucleotide sequence ID" value="NZ_JBHSJM010000001.1"/>
</dbReference>
<evidence type="ECO:0000256" key="3">
    <source>
        <dbReference type="SAM" id="SignalP"/>
    </source>
</evidence>
<comment type="similarity">
    <text evidence="1">Belongs to the sulfatase family.</text>
</comment>
<organism evidence="5 6">
    <name type="scientific">Rubritalea spongiae</name>
    <dbReference type="NCBI Taxonomy" id="430797"/>
    <lineage>
        <taxon>Bacteria</taxon>
        <taxon>Pseudomonadati</taxon>
        <taxon>Verrucomicrobiota</taxon>
        <taxon>Verrucomicrobiia</taxon>
        <taxon>Verrucomicrobiales</taxon>
        <taxon>Rubritaleaceae</taxon>
        <taxon>Rubritalea</taxon>
    </lineage>
</organism>
<dbReference type="Gene3D" id="3.40.720.10">
    <property type="entry name" value="Alkaline Phosphatase, subunit A"/>
    <property type="match status" value="1"/>
</dbReference>
<proteinExistence type="inferred from homology"/>
<dbReference type="Proteomes" id="UP001597297">
    <property type="component" value="Unassembled WGS sequence"/>
</dbReference>
<name>A0ABW5E2K0_9BACT</name>
<evidence type="ECO:0000313" key="5">
    <source>
        <dbReference type="EMBL" id="MFD2276788.1"/>
    </source>
</evidence>